<name>A0A804KIH4_MUSAM</name>
<gene>
    <name evidence="12" type="ORF">GSMUA_229960.1</name>
</gene>
<dbReference type="GO" id="GO:0020037">
    <property type="term" value="F:heme binding"/>
    <property type="evidence" value="ECO:0007669"/>
    <property type="project" value="InterPro"/>
</dbReference>
<evidence type="ECO:0000256" key="3">
    <source>
        <dbReference type="ARBA" id="ARBA00022559"/>
    </source>
</evidence>
<dbReference type="GO" id="GO:0046872">
    <property type="term" value="F:metal ion binding"/>
    <property type="evidence" value="ECO:0007669"/>
    <property type="project" value="UniProtKB-KW"/>
</dbReference>
<evidence type="ECO:0000256" key="6">
    <source>
        <dbReference type="ARBA" id="ARBA00022837"/>
    </source>
</evidence>
<dbReference type="InParanoid" id="A0A804KIH4"/>
<proteinExistence type="predicted"/>
<comment type="cofactor">
    <cofactor evidence="2">
        <name>heme b</name>
        <dbReference type="ChEBI" id="CHEBI:60344"/>
    </cofactor>
</comment>
<reference evidence="12" key="1">
    <citation type="submission" date="2021-03" db="EMBL/GenBank/DDBJ databases">
        <authorList>
            <consortium name="Genoscope - CEA"/>
            <person name="William W."/>
        </authorList>
    </citation>
    <scope>NUCLEOTIDE SEQUENCE</scope>
    <source>
        <strain evidence="12">Doubled-haploid Pahang</strain>
    </source>
</reference>
<dbReference type="Gene3D" id="1.10.520.10">
    <property type="match status" value="1"/>
</dbReference>
<dbReference type="EnsemblPlants" id="Ma09_t11500.1">
    <property type="protein sequence ID" value="Ma09_p11500.1"/>
    <property type="gene ID" value="Ma09_g11500"/>
</dbReference>
<feature type="binding site" evidence="10">
    <location>
        <position position="28"/>
    </location>
    <ligand>
        <name>Ca(2+)</name>
        <dbReference type="ChEBI" id="CHEBI:29108"/>
        <label>2</label>
    </ligand>
</feature>
<organism evidence="13 14">
    <name type="scientific">Musa acuminata subsp. malaccensis</name>
    <name type="common">Wild banana</name>
    <name type="synonym">Musa malaccensis</name>
    <dbReference type="NCBI Taxonomy" id="214687"/>
    <lineage>
        <taxon>Eukaryota</taxon>
        <taxon>Viridiplantae</taxon>
        <taxon>Streptophyta</taxon>
        <taxon>Embryophyta</taxon>
        <taxon>Tracheophyta</taxon>
        <taxon>Spermatophyta</taxon>
        <taxon>Magnoliopsida</taxon>
        <taxon>Liliopsida</taxon>
        <taxon>Zingiberales</taxon>
        <taxon>Musaceae</taxon>
        <taxon>Musa</taxon>
    </lineage>
</organism>
<keyword evidence="3" id="KW-0575">Peroxidase</keyword>
<reference evidence="13" key="2">
    <citation type="submission" date="2021-05" db="UniProtKB">
        <authorList>
            <consortium name="EnsemblPlants"/>
        </authorList>
    </citation>
    <scope>IDENTIFICATION</scope>
    <source>
        <strain evidence="13">subsp. malaccensis</strain>
    </source>
</reference>
<evidence type="ECO:0000256" key="7">
    <source>
        <dbReference type="ARBA" id="ARBA00023002"/>
    </source>
</evidence>
<dbReference type="GO" id="GO:0042744">
    <property type="term" value="P:hydrogen peroxide catabolic process"/>
    <property type="evidence" value="ECO:0007669"/>
    <property type="project" value="UniProtKB-KW"/>
</dbReference>
<keyword evidence="6 10" id="KW-0106">Calcium</keyword>
<keyword evidence="4" id="KW-0349">Heme</keyword>
<keyword evidence="9" id="KW-0376">Hydrogen peroxide</keyword>
<comment type="catalytic activity">
    <reaction evidence="1">
        <text>2 a phenolic donor + H2O2 = 2 a phenolic radical donor + 2 H2O</text>
        <dbReference type="Rhea" id="RHEA:56136"/>
        <dbReference type="ChEBI" id="CHEBI:15377"/>
        <dbReference type="ChEBI" id="CHEBI:16240"/>
        <dbReference type="ChEBI" id="CHEBI:139520"/>
        <dbReference type="ChEBI" id="CHEBI:139521"/>
        <dbReference type="EC" id="1.11.1.7"/>
    </reaction>
</comment>
<dbReference type="AlphaFoldDB" id="A0A804KIH4"/>
<dbReference type="InterPro" id="IPR002016">
    <property type="entry name" value="Haem_peroxidase"/>
</dbReference>
<evidence type="ECO:0000259" key="11">
    <source>
        <dbReference type="PROSITE" id="PS50873"/>
    </source>
</evidence>
<evidence type="ECO:0000256" key="9">
    <source>
        <dbReference type="ARBA" id="ARBA00023324"/>
    </source>
</evidence>
<accession>A0A804KIH4</accession>
<evidence type="ECO:0000256" key="5">
    <source>
        <dbReference type="ARBA" id="ARBA00022723"/>
    </source>
</evidence>
<protein>
    <submittedName>
        <fullName evidence="12">(wild Malaysian banana) hypothetical protein</fullName>
    </submittedName>
</protein>
<evidence type="ECO:0000256" key="10">
    <source>
        <dbReference type="PIRSR" id="PIRSR600823-3"/>
    </source>
</evidence>
<keyword evidence="7" id="KW-0560">Oxidoreductase</keyword>
<keyword evidence="5 10" id="KW-0479">Metal-binding</keyword>
<dbReference type="InterPro" id="IPR010255">
    <property type="entry name" value="Haem_peroxidase_sf"/>
</dbReference>
<evidence type="ECO:0000313" key="13">
    <source>
        <dbReference type="EnsemblPlants" id="Ma09_p11500.1"/>
    </source>
</evidence>
<dbReference type="Gramene" id="Ma09_t11500.1">
    <property type="protein sequence ID" value="Ma09_p11500.1"/>
    <property type="gene ID" value="Ma09_g11500"/>
</dbReference>
<evidence type="ECO:0000313" key="12">
    <source>
        <dbReference type="EMBL" id="CAG1834891.1"/>
    </source>
</evidence>
<keyword evidence="14" id="KW-1185">Reference proteome</keyword>
<dbReference type="OMA" id="TRCANNH"/>
<dbReference type="PANTHER" id="PTHR31517">
    <property type="match status" value="1"/>
</dbReference>
<dbReference type="PROSITE" id="PS50873">
    <property type="entry name" value="PEROXIDASE_4"/>
    <property type="match status" value="1"/>
</dbReference>
<dbReference type="SUPFAM" id="SSF48113">
    <property type="entry name" value="Heme-dependent peroxidases"/>
    <property type="match status" value="1"/>
</dbReference>
<dbReference type="Gene3D" id="1.10.420.10">
    <property type="entry name" value="Peroxidase, domain 2"/>
    <property type="match status" value="1"/>
</dbReference>
<dbReference type="Proteomes" id="UP000012960">
    <property type="component" value="Unplaced"/>
</dbReference>
<evidence type="ECO:0000256" key="4">
    <source>
        <dbReference type="ARBA" id="ARBA00022617"/>
    </source>
</evidence>
<comment type="cofactor">
    <cofactor evidence="10">
        <name>Ca(2+)</name>
        <dbReference type="ChEBI" id="CHEBI:29108"/>
    </cofactor>
    <text evidence="10">Binds 2 calcium ions per subunit.</text>
</comment>
<feature type="domain" description="Plant heme peroxidase family profile" evidence="11">
    <location>
        <begin position="8"/>
        <end position="98"/>
    </location>
</feature>
<dbReference type="InterPro" id="IPR000823">
    <property type="entry name" value="Peroxidase_pln"/>
</dbReference>
<evidence type="ECO:0000256" key="1">
    <source>
        <dbReference type="ARBA" id="ARBA00000189"/>
    </source>
</evidence>
<dbReference type="GO" id="GO:0006979">
    <property type="term" value="P:response to oxidative stress"/>
    <property type="evidence" value="ECO:0007669"/>
    <property type="project" value="InterPro"/>
</dbReference>
<dbReference type="EMBL" id="HG996474">
    <property type="protein sequence ID" value="CAG1834891.1"/>
    <property type="molecule type" value="Genomic_DNA"/>
</dbReference>
<evidence type="ECO:0000256" key="2">
    <source>
        <dbReference type="ARBA" id="ARBA00001970"/>
    </source>
</evidence>
<sequence length="98" mass="10578">MLIIVHTRSKCHPGDNNTVVPGSSTSFDYDLVAKGKGLFHSDEALLQDKETRGSVFSRLHLSESSFFSDLGESTIKLGKVAVLTANAGEIIRNCALIN</sequence>
<evidence type="ECO:0000313" key="14">
    <source>
        <dbReference type="Proteomes" id="UP000012960"/>
    </source>
</evidence>
<dbReference type="PANTHER" id="PTHR31517:SF48">
    <property type="entry name" value="PEROXIDASE 16-RELATED"/>
    <property type="match status" value="1"/>
</dbReference>
<keyword evidence="8" id="KW-0408">Iron</keyword>
<evidence type="ECO:0000256" key="8">
    <source>
        <dbReference type="ARBA" id="ARBA00023004"/>
    </source>
</evidence>
<dbReference type="GO" id="GO:0140825">
    <property type="term" value="F:lactoperoxidase activity"/>
    <property type="evidence" value="ECO:0007669"/>
    <property type="project" value="UniProtKB-EC"/>
</dbReference>